<keyword evidence="3" id="KW-1003">Cell membrane</keyword>
<comment type="similarity">
    <text evidence="2">Belongs to the UPF0324 family.</text>
</comment>
<keyword evidence="9" id="KW-1185">Reference proteome</keyword>
<dbReference type="PANTHER" id="PTHR30106">
    <property type="entry name" value="INNER MEMBRANE PROTEIN YEIH-RELATED"/>
    <property type="match status" value="1"/>
</dbReference>
<dbReference type="Proteomes" id="UP000238392">
    <property type="component" value="Unassembled WGS sequence"/>
</dbReference>
<evidence type="ECO:0000256" key="5">
    <source>
        <dbReference type="ARBA" id="ARBA00022989"/>
    </source>
</evidence>
<sequence>MSALLSALYNPRDVVAQAKILAPGAGFVMVLAMAAQFLSNHYGAPVMLMAILLGIPFHFLSEHENIGPGVGFAAKGMLRIGVALLGLRVSVDMVRQIGWGFVLVIGVCVAMTILASVLLSRFVGKDRAFGFLTGGSVAICGASAAMAISSILPDRDTAERDLSFTVISVTAFSTLAMIVYPIIAEGLGLDVHMTGLFLGGTIHDVAQVVGAGYSVSEETGDVATVVKLIRVTMLAPVVLIGALVMRRQVASSGKRPPLLPGFVAAFLVLAALNSFHLVPQMVTEVTSTLSRALLVTAVAAVGMKTSIAKLADVGGTAIAMIAVQTVALAAMVLVPLLYGLV</sequence>
<dbReference type="EMBL" id="PVTQ01000010">
    <property type="protein sequence ID" value="PRY87309.1"/>
    <property type="molecule type" value="Genomic_DNA"/>
</dbReference>
<feature type="transmembrane region" description="Helical" evidence="7">
    <location>
        <begin position="131"/>
        <end position="152"/>
    </location>
</feature>
<organism evidence="8 9">
    <name type="scientific">Donghicola tyrosinivorans</name>
    <dbReference type="NCBI Taxonomy" id="1652492"/>
    <lineage>
        <taxon>Bacteria</taxon>
        <taxon>Pseudomonadati</taxon>
        <taxon>Pseudomonadota</taxon>
        <taxon>Alphaproteobacteria</taxon>
        <taxon>Rhodobacterales</taxon>
        <taxon>Roseobacteraceae</taxon>
        <taxon>Donghicola</taxon>
    </lineage>
</organism>
<comment type="subcellular location">
    <subcellularLocation>
        <location evidence="1">Cell membrane</location>
        <topology evidence="1">Multi-pass membrane protein</topology>
    </subcellularLocation>
</comment>
<dbReference type="Pfam" id="PF03601">
    <property type="entry name" value="Cons_hypoth698"/>
    <property type="match status" value="1"/>
</dbReference>
<dbReference type="RefSeq" id="WP_106266031.1">
    <property type="nucleotide sequence ID" value="NZ_PVTQ01000010.1"/>
</dbReference>
<dbReference type="OrthoDB" id="5393513at2"/>
<keyword evidence="6 7" id="KW-0472">Membrane</keyword>
<comment type="caution">
    <text evidence="8">The sequence shown here is derived from an EMBL/GenBank/DDBJ whole genome shotgun (WGS) entry which is preliminary data.</text>
</comment>
<protein>
    <submittedName>
        <fullName evidence="8">Putative integral membrane protein (TIGR00698 family)</fullName>
    </submittedName>
</protein>
<feature type="transmembrane region" description="Helical" evidence="7">
    <location>
        <begin position="317"/>
        <end position="338"/>
    </location>
</feature>
<proteinExistence type="inferred from homology"/>
<feature type="transmembrane region" description="Helical" evidence="7">
    <location>
        <begin position="257"/>
        <end position="276"/>
    </location>
</feature>
<dbReference type="InterPro" id="IPR018383">
    <property type="entry name" value="UPF0324_pro"/>
</dbReference>
<evidence type="ECO:0000256" key="1">
    <source>
        <dbReference type="ARBA" id="ARBA00004651"/>
    </source>
</evidence>
<feature type="transmembrane region" description="Helical" evidence="7">
    <location>
        <begin position="44"/>
        <end position="60"/>
    </location>
</feature>
<evidence type="ECO:0000313" key="8">
    <source>
        <dbReference type="EMBL" id="PRY87309.1"/>
    </source>
</evidence>
<evidence type="ECO:0000313" key="9">
    <source>
        <dbReference type="Proteomes" id="UP000238392"/>
    </source>
</evidence>
<evidence type="ECO:0000256" key="2">
    <source>
        <dbReference type="ARBA" id="ARBA00007977"/>
    </source>
</evidence>
<gene>
    <name evidence="8" type="ORF">CLV74_11083</name>
</gene>
<feature type="transmembrane region" description="Helical" evidence="7">
    <location>
        <begin position="97"/>
        <end position="119"/>
    </location>
</feature>
<feature type="transmembrane region" description="Helical" evidence="7">
    <location>
        <begin position="20"/>
        <end position="38"/>
    </location>
</feature>
<accession>A0A2T0WKS4</accession>
<dbReference type="PANTHER" id="PTHR30106:SF2">
    <property type="entry name" value="UPF0324 INNER MEMBRANE PROTEIN YEIH"/>
    <property type="match status" value="1"/>
</dbReference>
<evidence type="ECO:0000256" key="3">
    <source>
        <dbReference type="ARBA" id="ARBA00022475"/>
    </source>
</evidence>
<name>A0A2T0WKS4_9RHOB</name>
<dbReference type="AlphaFoldDB" id="A0A2T0WKS4"/>
<evidence type="ECO:0000256" key="7">
    <source>
        <dbReference type="SAM" id="Phobius"/>
    </source>
</evidence>
<feature type="transmembrane region" description="Helical" evidence="7">
    <location>
        <begin position="72"/>
        <end position="91"/>
    </location>
</feature>
<keyword evidence="5 7" id="KW-1133">Transmembrane helix</keyword>
<dbReference type="GO" id="GO:0005886">
    <property type="term" value="C:plasma membrane"/>
    <property type="evidence" value="ECO:0007669"/>
    <property type="project" value="UniProtKB-SubCell"/>
</dbReference>
<keyword evidence="4 7" id="KW-0812">Transmembrane</keyword>
<reference evidence="8 9" key="1">
    <citation type="submission" date="2018-03" db="EMBL/GenBank/DDBJ databases">
        <title>Genomic Encyclopedia of Archaeal and Bacterial Type Strains, Phase II (KMG-II): from individual species to whole genera.</title>
        <authorList>
            <person name="Goeker M."/>
        </authorList>
    </citation>
    <scope>NUCLEOTIDE SEQUENCE [LARGE SCALE GENOMIC DNA]</scope>
    <source>
        <strain evidence="8 9">DSM 100212</strain>
    </source>
</reference>
<evidence type="ECO:0000256" key="6">
    <source>
        <dbReference type="ARBA" id="ARBA00023136"/>
    </source>
</evidence>
<evidence type="ECO:0000256" key="4">
    <source>
        <dbReference type="ARBA" id="ARBA00022692"/>
    </source>
</evidence>
<feature type="transmembrane region" description="Helical" evidence="7">
    <location>
        <begin position="228"/>
        <end position="245"/>
    </location>
</feature>
<feature type="transmembrane region" description="Helical" evidence="7">
    <location>
        <begin position="164"/>
        <end position="183"/>
    </location>
</feature>